<dbReference type="STRING" id="441768.ACL_0738"/>
<keyword evidence="3 6" id="KW-0812">Transmembrane</keyword>
<reference evidence="7 8" key="1">
    <citation type="journal article" date="2011" name="J. Bacteriol.">
        <title>Complete genome and proteome of Acholeplasma laidlawii.</title>
        <authorList>
            <person name="Lazarev V.N."/>
            <person name="Levitskii S.A."/>
            <person name="Basovskii Y.I."/>
            <person name="Chukin M.M."/>
            <person name="Akopian T.A."/>
            <person name="Vereshchagin V.V."/>
            <person name="Kostrjukova E.S."/>
            <person name="Kovaleva G.Y."/>
            <person name="Kazanov M.D."/>
            <person name="Malko D.B."/>
            <person name="Vitreschak A.G."/>
            <person name="Sernova N.V."/>
            <person name="Gelfand M.S."/>
            <person name="Demina I.A."/>
            <person name="Serebryakova M.V."/>
            <person name="Galyamina M.A."/>
            <person name="Vtyurin N.N."/>
            <person name="Rogov S.I."/>
            <person name="Alexeev D.G."/>
            <person name="Ladygina V.G."/>
            <person name="Govorun V.M."/>
        </authorList>
    </citation>
    <scope>NUCLEOTIDE SEQUENCE [LARGE SCALE GENOMIC DNA]</scope>
    <source>
        <strain evidence="7 8">PG-8A</strain>
    </source>
</reference>
<protein>
    <submittedName>
        <fullName evidence="7">Hypothetical surface-anchored protein</fullName>
    </submittedName>
</protein>
<evidence type="ECO:0000256" key="3">
    <source>
        <dbReference type="ARBA" id="ARBA00022692"/>
    </source>
</evidence>
<comment type="similarity">
    <text evidence="2">Belongs to the LemA family.</text>
</comment>
<feature type="transmembrane region" description="Helical" evidence="6">
    <location>
        <begin position="41"/>
        <end position="61"/>
    </location>
</feature>
<dbReference type="HOGENOM" id="CLU_056714_3_0_14"/>
<organism evidence="7 8">
    <name type="scientific">Acholeplasma laidlawii (strain PG-8A)</name>
    <dbReference type="NCBI Taxonomy" id="441768"/>
    <lineage>
        <taxon>Bacteria</taxon>
        <taxon>Bacillati</taxon>
        <taxon>Mycoplasmatota</taxon>
        <taxon>Mollicutes</taxon>
        <taxon>Acholeplasmatales</taxon>
        <taxon>Acholeplasmataceae</taxon>
        <taxon>Acholeplasma</taxon>
    </lineage>
</organism>
<dbReference type="AlphaFoldDB" id="A9NG74"/>
<name>A9NG74_ACHLI</name>
<evidence type="ECO:0000256" key="2">
    <source>
        <dbReference type="ARBA" id="ARBA00008854"/>
    </source>
</evidence>
<dbReference type="InterPro" id="IPR007156">
    <property type="entry name" value="MamQ_LemA"/>
</dbReference>
<proteinExistence type="inferred from homology"/>
<evidence type="ECO:0000256" key="5">
    <source>
        <dbReference type="ARBA" id="ARBA00023136"/>
    </source>
</evidence>
<dbReference type="InterPro" id="IPR023353">
    <property type="entry name" value="LemA-like_dom_sf"/>
</dbReference>
<sequence length="227" mass="25675">MKGNKSMGNELNELNGPVNPDGRDINVIEKQLQVKVGVGSLIFEIALWVLGIIPGLIFLFMKINAKKYFNQLQQRIQRDASQIDNYLEQRVQVLQNVVGIVKQSVDLDKDVMKSVAALRSGIHPNEENRNEIQGTVDSAMRSINVAFEAYPDLKAHRALADAMQQNSYLQKEITAARELYNDTVLRWNSDIFAWPTKMIVAARSNYTTRIPFSASQETKAQARSTFF</sequence>
<gene>
    <name evidence="7" type="ordered locus">ACL_0738</name>
</gene>
<keyword evidence="8" id="KW-1185">Reference proteome</keyword>
<comment type="subcellular location">
    <subcellularLocation>
        <location evidence="1">Membrane</location>
        <topology evidence="1">Single-pass membrane protein</topology>
    </subcellularLocation>
</comment>
<dbReference type="PANTHER" id="PTHR34478:SF2">
    <property type="entry name" value="MEMBRANE PROTEIN"/>
    <property type="match status" value="1"/>
</dbReference>
<keyword evidence="4 6" id="KW-1133">Transmembrane helix</keyword>
<evidence type="ECO:0000256" key="4">
    <source>
        <dbReference type="ARBA" id="ARBA00022989"/>
    </source>
</evidence>
<dbReference type="Gene3D" id="1.20.1440.20">
    <property type="entry name" value="LemA-like domain"/>
    <property type="match status" value="1"/>
</dbReference>
<dbReference type="SUPFAM" id="SSF140478">
    <property type="entry name" value="LemA-like"/>
    <property type="match status" value="1"/>
</dbReference>
<evidence type="ECO:0000313" key="8">
    <source>
        <dbReference type="Proteomes" id="UP000008558"/>
    </source>
</evidence>
<keyword evidence="5 6" id="KW-0472">Membrane</keyword>
<accession>A9NG74</accession>
<evidence type="ECO:0000313" key="7">
    <source>
        <dbReference type="EMBL" id="ABX81354.1"/>
    </source>
</evidence>
<dbReference type="Proteomes" id="UP000008558">
    <property type="component" value="Chromosome"/>
</dbReference>
<evidence type="ECO:0000256" key="6">
    <source>
        <dbReference type="SAM" id="Phobius"/>
    </source>
</evidence>
<dbReference type="PANTHER" id="PTHR34478">
    <property type="entry name" value="PROTEIN LEMA"/>
    <property type="match status" value="1"/>
</dbReference>
<evidence type="ECO:0000256" key="1">
    <source>
        <dbReference type="ARBA" id="ARBA00004167"/>
    </source>
</evidence>
<dbReference type="Pfam" id="PF04011">
    <property type="entry name" value="LemA"/>
    <property type="match status" value="1"/>
</dbReference>
<dbReference type="GO" id="GO:0016020">
    <property type="term" value="C:membrane"/>
    <property type="evidence" value="ECO:0007669"/>
    <property type="project" value="UniProtKB-SubCell"/>
</dbReference>
<dbReference type="eggNOG" id="COG1704">
    <property type="taxonomic scope" value="Bacteria"/>
</dbReference>
<dbReference type="EMBL" id="CP000896">
    <property type="protein sequence ID" value="ABX81354.1"/>
    <property type="molecule type" value="Genomic_DNA"/>
</dbReference>
<dbReference type="KEGG" id="acl:ACL_0738"/>